<gene>
    <name evidence="2" type="ORF">PUN28_016053</name>
</gene>
<organism evidence="2 3">
    <name type="scientific">Cardiocondyla obscurior</name>
    <dbReference type="NCBI Taxonomy" id="286306"/>
    <lineage>
        <taxon>Eukaryota</taxon>
        <taxon>Metazoa</taxon>
        <taxon>Ecdysozoa</taxon>
        <taxon>Arthropoda</taxon>
        <taxon>Hexapoda</taxon>
        <taxon>Insecta</taxon>
        <taxon>Pterygota</taxon>
        <taxon>Neoptera</taxon>
        <taxon>Endopterygota</taxon>
        <taxon>Hymenoptera</taxon>
        <taxon>Apocrita</taxon>
        <taxon>Aculeata</taxon>
        <taxon>Formicoidea</taxon>
        <taxon>Formicidae</taxon>
        <taxon>Myrmicinae</taxon>
        <taxon>Cardiocondyla</taxon>
    </lineage>
</organism>
<accession>A0AAW2ESF3</accession>
<keyword evidence="3" id="KW-1185">Reference proteome</keyword>
<proteinExistence type="predicted"/>
<reference evidence="2 3" key="1">
    <citation type="submission" date="2023-03" db="EMBL/GenBank/DDBJ databases">
        <title>High recombination rates correlate with genetic variation in Cardiocondyla obscurior ants.</title>
        <authorList>
            <person name="Errbii M."/>
        </authorList>
    </citation>
    <scope>NUCLEOTIDE SEQUENCE [LARGE SCALE GENOMIC DNA]</scope>
    <source>
        <strain evidence="2">Alpha-2009</strain>
        <tissue evidence="2">Whole body</tissue>
    </source>
</reference>
<evidence type="ECO:0000256" key="1">
    <source>
        <dbReference type="SAM" id="Phobius"/>
    </source>
</evidence>
<feature type="transmembrane region" description="Helical" evidence="1">
    <location>
        <begin position="21"/>
        <end position="43"/>
    </location>
</feature>
<keyword evidence="1" id="KW-1133">Transmembrane helix</keyword>
<evidence type="ECO:0000313" key="3">
    <source>
        <dbReference type="Proteomes" id="UP001430953"/>
    </source>
</evidence>
<dbReference type="EMBL" id="JADYXP020000018">
    <property type="protein sequence ID" value="KAL0106052.1"/>
    <property type="molecule type" value="Genomic_DNA"/>
</dbReference>
<keyword evidence="1" id="KW-0472">Membrane</keyword>
<comment type="caution">
    <text evidence="2">The sequence shown here is derived from an EMBL/GenBank/DDBJ whole genome shotgun (WGS) entry which is preliminary data.</text>
</comment>
<dbReference type="Proteomes" id="UP001430953">
    <property type="component" value="Unassembled WGS sequence"/>
</dbReference>
<dbReference type="AlphaFoldDB" id="A0AAW2ESF3"/>
<sequence>MLSGCIASSRTINVSILPVLAIWRACFRNCCTSALLYVIVPSLPLRNLTLLHGAKRCYLADHIYIFEVTLLDSFFFFSFFFFFTCKNKFVIRYKHKFCRYYITLD</sequence>
<protein>
    <submittedName>
        <fullName evidence="2">Uncharacterized protein</fullName>
    </submittedName>
</protein>
<keyword evidence="1" id="KW-0812">Transmembrane</keyword>
<evidence type="ECO:0000313" key="2">
    <source>
        <dbReference type="EMBL" id="KAL0106052.1"/>
    </source>
</evidence>
<name>A0AAW2ESF3_9HYME</name>
<feature type="transmembrane region" description="Helical" evidence="1">
    <location>
        <begin position="63"/>
        <end position="85"/>
    </location>
</feature>